<reference evidence="2 3" key="1">
    <citation type="journal article" date="2022" name="Int. J. Syst. Evol. Microbiol.">
        <title>&lt;i&gt;Sideroxyarcus emersonii&lt;/i&gt; gen. nov. sp. nov., a neutrophilic, microaerobic iron- and thiosulfate-oxidizing bacterium isolated from iron-rich wetland sediment.</title>
        <authorList>
            <person name="Kato S."/>
            <person name="Itoh T."/>
            <person name="Iino T."/>
            <person name="Ohkuma M."/>
        </authorList>
    </citation>
    <scope>NUCLEOTIDE SEQUENCE [LARGE SCALE GENOMIC DNA]</scope>
    <source>
        <strain evidence="2 3">MIZ01</strain>
    </source>
</reference>
<accession>A0AAN1X9D1</accession>
<dbReference type="KEGG" id="seme:MIZ01_1068"/>
<sequence length="169" mass="18739">MKNLTLLLVLVSGLLAGYQIGDYRGKHAREALQQAIETGKSLDLERRTALTRLEHQLDDINANHRQQLEAIRRNSANREAAWHRARNELGEQATRSKAQLAATDSRLEALTARRNSATGDEQASLDQQIARLQQERNELRSEIEGNACLQTRVPHGVAEALNETAANGG</sequence>
<keyword evidence="1" id="KW-0175">Coiled coil</keyword>
<name>A0AAN1X9D1_9PROT</name>
<dbReference type="RefSeq" id="WP_237248419.1">
    <property type="nucleotide sequence ID" value="NZ_AP023423.1"/>
</dbReference>
<dbReference type="Proteomes" id="UP001320326">
    <property type="component" value="Chromosome"/>
</dbReference>
<dbReference type="EMBL" id="AP023423">
    <property type="protein sequence ID" value="BCK87296.1"/>
    <property type="molecule type" value="Genomic_DNA"/>
</dbReference>
<keyword evidence="3" id="KW-1185">Reference proteome</keyword>
<evidence type="ECO:0000313" key="2">
    <source>
        <dbReference type="EMBL" id="BCK87296.1"/>
    </source>
</evidence>
<evidence type="ECO:0000313" key="3">
    <source>
        <dbReference type="Proteomes" id="UP001320326"/>
    </source>
</evidence>
<organism evidence="2 3">
    <name type="scientific">Sideroxyarcus emersonii</name>
    <dbReference type="NCBI Taxonomy" id="2764705"/>
    <lineage>
        <taxon>Bacteria</taxon>
        <taxon>Pseudomonadati</taxon>
        <taxon>Pseudomonadota</taxon>
        <taxon>Betaproteobacteria</taxon>
        <taxon>Nitrosomonadales</taxon>
        <taxon>Gallionellaceae</taxon>
        <taxon>Sideroxyarcus</taxon>
    </lineage>
</organism>
<evidence type="ECO:0000256" key="1">
    <source>
        <dbReference type="SAM" id="Coils"/>
    </source>
</evidence>
<protein>
    <submittedName>
        <fullName evidence="2">Uncharacterized protein</fullName>
    </submittedName>
</protein>
<proteinExistence type="predicted"/>
<feature type="coiled-coil region" evidence="1">
    <location>
        <begin position="122"/>
        <end position="149"/>
    </location>
</feature>
<gene>
    <name evidence="2" type="ORF">MIZ01_1068</name>
</gene>
<dbReference type="AlphaFoldDB" id="A0AAN1X9D1"/>